<feature type="domain" description="HTH lysR-type" evidence="5">
    <location>
        <begin position="1"/>
        <end position="49"/>
    </location>
</feature>
<accession>A0ABY6GE97</accession>
<proteinExistence type="inferred from homology"/>
<evidence type="ECO:0000313" key="6">
    <source>
        <dbReference type="EMBL" id="UYG53168.1"/>
    </source>
</evidence>
<dbReference type="InterPro" id="IPR005119">
    <property type="entry name" value="LysR_subst-bd"/>
</dbReference>
<dbReference type="InterPro" id="IPR036388">
    <property type="entry name" value="WH-like_DNA-bd_sf"/>
</dbReference>
<dbReference type="EMBL" id="CP106881">
    <property type="protein sequence ID" value="UYG53168.1"/>
    <property type="molecule type" value="Genomic_DNA"/>
</dbReference>
<dbReference type="SUPFAM" id="SSF46785">
    <property type="entry name" value="Winged helix' DNA-binding domain"/>
    <property type="match status" value="1"/>
</dbReference>
<dbReference type="SUPFAM" id="SSF53850">
    <property type="entry name" value="Periplasmic binding protein-like II"/>
    <property type="match status" value="1"/>
</dbReference>
<dbReference type="Pfam" id="PF00126">
    <property type="entry name" value="HTH_1"/>
    <property type="match status" value="1"/>
</dbReference>
<organism evidence="6 7">
    <name type="scientific">Comamonas endophytica</name>
    <dbReference type="NCBI Taxonomy" id="2949090"/>
    <lineage>
        <taxon>Bacteria</taxon>
        <taxon>Pseudomonadati</taxon>
        <taxon>Pseudomonadota</taxon>
        <taxon>Betaproteobacteria</taxon>
        <taxon>Burkholderiales</taxon>
        <taxon>Comamonadaceae</taxon>
        <taxon>Comamonas</taxon>
    </lineage>
</organism>
<comment type="similarity">
    <text evidence="1">Belongs to the LysR transcriptional regulatory family.</text>
</comment>
<dbReference type="PANTHER" id="PTHR30419">
    <property type="entry name" value="HTH-TYPE TRANSCRIPTIONAL REGULATOR YBHD"/>
    <property type="match status" value="1"/>
</dbReference>
<keyword evidence="3" id="KW-0238">DNA-binding</keyword>
<keyword evidence="4" id="KW-0804">Transcription</keyword>
<keyword evidence="2" id="KW-0805">Transcription regulation</keyword>
<dbReference type="InterPro" id="IPR036390">
    <property type="entry name" value="WH_DNA-bd_sf"/>
</dbReference>
<keyword evidence="7" id="KW-1185">Reference proteome</keyword>
<evidence type="ECO:0000256" key="1">
    <source>
        <dbReference type="ARBA" id="ARBA00009437"/>
    </source>
</evidence>
<protein>
    <submittedName>
        <fullName evidence="6">LysR substrate-binding domain-containing protein</fullName>
    </submittedName>
</protein>
<dbReference type="Gene3D" id="3.40.190.10">
    <property type="entry name" value="Periplasmic binding protein-like II"/>
    <property type="match status" value="2"/>
</dbReference>
<gene>
    <name evidence="6" type="ORF">M9799_08125</name>
</gene>
<evidence type="ECO:0000313" key="7">
    <source>
        <dbReference type="Proteomes" id="UP001162800"/>
    </source>
</evidence>
<sequence>MAVARAGSIVRAAGEQSIAASALGRRLAALERSFGTALLIRSSRGVALTEAGRMVYERGLRIDEELESLVREVRSLGSELAGTVRLYANMSAIVGALPERLGRFRQQYPNVQVSLHEADTRDVIRACLDDRADLGIGVHSDVPAGMELWHFAADPLQVVFPADHALAQAPSVGFAQVLVYPVIGVHQGGALDRLLHERAQALHRRFEPEVSVSSFDAVHRMVQAGLGIAVVPLSALPTFGEQSALVHRPLGDAWAERMLALYALRRTPQPRAVQTLIQMLQG</sequence>
<dbReference type="InterPro" id="IPR050950">
    <property type="entry name" value="HTH-type_LysR_regulators"/>
</dbReference>
<evidence type="ECO:0000256" key="4">
    <source>
        <dbReference type="ARBA" id="ARBA00023163"/>
    </source>
</evidence>
<dbReference type="InterPro" id="IPR000847">
    <property type="entry name" value="LysR_HTH_N"/>
</dbReference>
<dbReference type="Pfam" id="PF03466">
    <property type="entry name" value="LysR_substrate"/>
    <property type="match status" value="1"/>
</dbReference>
<evidence type="ECO:0000256" key="2">
    <source>
        <dbReference type="ARBA" id="ARBA00023015"/>
    </source>
</evidence>
<evidence type="ECO:0000259" key="5">
    <source>
        <dbReference type="PROSITE" id="PS50931"/>
    </source>
</evidence>
<reference evidence="6" key="1">
    <citation type="submission" date="2022-09" db="EMBL/GenBank/DDBJ databases">
        <title>The complete genome of Acidovorax sp. 5MLIR.</title>
        <authorList>
            <person name="Liu L."/>
            <person name="Yue J."/>
            <person name="Yang F."/>
            <person name="Yuan J."/>
            <person name="Li L."/>
        </authorList>
    </citation>
    <scope>NUCLEOTIDE SEQUENCE</scope>
    <source>
        <strain evidence="6">5MLIR</strain>
    </source>
</reference>
<dbReference type="Gene3D" id="1.10.10.10">
    <property type="entry name" value="Winged helix-like DNA-binding domain superfamily/Winged helix DNA-binding domain"/>
    <property type="match status" value="1"/>
</dbReference>
<dbReference type="RefSeq" id="WP_231042941.1">
    <property type="nucleotide sequence ID" value="NZ_CP106881.1"/>
</dbReference>
<evidence type="ECO:0000256" key="3">
    <source>
        <dbReference type="ARBA" id="ARBA00023125"/>
    </source>
</evidence>
<dbReference type="PANTHER" id="PTHR30419:SF2">
    <property type="entry name" value="LYSR FAMILY TRANSCRIPTIONAL REGULATOR"/>
    <property type="match status" value="1"/>
</dbReference>
<dbReference type="PROSITE" id="PS50931">
    <property type="entry name" value="HTH_LYSR"/>
    <property type="match status" value="1"/>
</dbReference>
<name>A0ABY6GE97_9BURK</name>
<dbReference type="Proteomes" id="UP001162800">
    <property type="component" value="Chromosome"/>
</dbReference>